<protein>
    <submittedName>
        <fullName evidence="2">Uncharacterized protein</fullName>
    </submittedName>
</protein>
<feature type="region of interest" description="Disordered" evidence="1">
    <location>
        <begin position="607"/>
        <end position="632"/>
    </location>
</feature>
<feature type="region of interest" description="Disordered" evidence="1">
    <location>
        <begin position="1"/>
        <end position="20"/>
    </location>
</feature>
<evidence type="ECO:0000313" key="3">
    <source>
        <dbReference type="Proteomes" id="UP001221757"/>
    </source>
</evidence>
<organism evidence="2 3">
    <name type="scientific">Mycena rosella</name>
    <name type="common">Pink bonnet</name>
    <name type="synonym">Agaricus rosellus</name>
    <dbReference type="NCBI Taxonomy" id="1033263"/>
    <lineage>
        <taxon>Eukaryota</taxon>
        <taxon>Fungi</taxon>
        <taxon>Dikarya</taxon>
        <taxon>Basidiomycota</taxon>
        <taxon>Agaricomycotina</taxon>
        <taxon>Agaricomycetes</taxon>
        <taxon>Agaricomycetidae</taxon>
        <taxon>Agaricales</taxon>
        <taxon>Marasmiineae</taxon>
        <taxon>Mycenaceae</taxon>
        <taxon>Mycena</taxon>
    </lineage>
</organism>
<evidence type="ECO:0000256" key="1">
    <source>
        <dbReference type="SAM" id="MobiDB-lite"/>
    </source>
</evidence>
<feature type="compositionally biased region" description="Basic residues" evidence="1">
    <location>
        <begin position="136"/>
        <end position="164"/>
    </location>
</feature>
<feature type="region of interest" description="Disordered" evidence="1">
    <location>
        <begin position="44"/>
        <end position="71"/>
    </location>
</feature>
<feature type="compositionally biased region" description="Polar residues" evidence="1">
    <location>
        <begin position="189"/>
        <end position="203"/>
    </location>
</feature>
<dbReference type="EMBL" id="JARKIE010000060">
    <property type="protein sequence ID" value="KAJ7691183.1"/>
    <property type="molecule type" value="Genomic_DNA"/>
</dbReference>
<evidence type="ECO:0000313" key="2">
    <source>
        <dbReference type="EMBL" id="KAJ7691183.1"/>
    </source>
</evidence>
<feature type="region of interest" description="Disordered" evidence="1">
    <location>
        <begin position="271"/>
        <end position="291"/>
    </location>
</feature>
<proteinExistence type="predicted"/>
<feature type="region of interest" description="Disordered" evidence="1">
    <location>
        <begin position="179"/>
        <end position="231"/>
    </location>
</feature>
<name>A0AAD7GJR3_MYCRO</name>
<feature type="region of interest" description="Disordered" evidence="1">
    <location>
        <begin position="126"/>
        <end position="165"/>
    </location>
</feature>
<sequence length="1142" mass="125566">MNGKACCVTGHRHAPTSERADRVGAQPTISVAGDCRLVWLDEGTSERDIPGPSTNVAENVRGPPERTSNCCGLRDDSSRRPWCGSNMVTSVGVGSDWEDKHRGAKAGSVMPTIEASGSGAVCKKKALFFDDPMRPPSRRSRSNTKNKNKKKKKKKKKKKRRRRGCLVWSAKQLSEAAAFRSKEAPERFSASSRYHSGHSFSEVTQRDNVHRNSETEKQPIDRARYAGDAKRPASAGGFVSRFAKSCYMGQSSGACTIRAGMMDQSTLHAQARGVKAEHRNASRRAAREGETARMQWWENDSAMNSRVALHCHPPASPASCMLQQLQVMGVDTYLPELEDGAALDRRGRRYHGPTCSGGFASSRTLTWKMRMALNERILGQTSTRTLPLTVSVACRKEGKGAPYVTREKDGNSPNRKINGQVGNEMSHATRTNFIEAVYARKKSGWINIVEGVCRERERLAAGHGCELRGRREVVKLRLWLITEGHANDGAAGDAVRWSFQEHVSDVGEGRTERGIAGMARTLRGAILYSGSFPETGSAEGSDPQQLGMSRTEHATVGTVEALRGRRYWILRWAVFTWNSKPQASLARIGIGVPNPILLSDRVQPTRSHPNFAGPARHTCDKSSGAPGERRRKGGGYGGVIHANIKFTYATLPDGGIAYFSAAGFRLRNCSFEVYLLGNIVGSARYHEIIYHRSTAITVGPAVPIADLAERNGRNNTLNRGLLPLSSCLESEGASLTLTSPPQGCEEIQRESLIKGGPGELTNNGGFNRHDSLGSGGSKPSWRWLILDTERSFNWLAHQLSAHVFEPAKSRYYFHSQWGCKWGPNNILPKRSSRTSVSHPFYLQWLGNIMNIGWVRLSNHELLVPTFIDVHNELKVILRLLGELGFGTENPEMPQAVTGLIWSHTTALAALHISLSTPKTSQKSPEHVNVALGTFFLKEFEPKILKRCLGSTGCFNFNIVYQLDWSIFVAFLQYRDPVIKIILDHLRREIAGGRKPSPKEAKDPYVTCSSSVAAPSGAGNFARAGIIRAGIVAWTRKRVLVPARVRVKDHWRNSSSTVSGCHHAVVRGLCRPVHRAHSVAPVLNLGHLSGLASRLEPAYVVINSPSVLAVTSTSYPFSAPPSLLVRPFTSSLHLPRYPTYLVS</sequence>
<feature type="compositionally biased region" description="Basic and acidic residues" evidence="1">
    <location>
        <begin position="204"/>
        <end position="231"/>
    </location>
</feature>
<feature type="compositionally biased region" description="Basic and acidic residues" evidence="1">
    <location>
        <begin position="274"/>
        <end position="291"/>
    </location>
</feature>
<reference evidence="2" key="1">
    <citation type="submission" date="2023-03" db="EMBL/GenBank/DDBJ databases">
        <title>Massive genome expansion in bonnet fungi (Mycena s.s.) driven by repeated elements and novel gene families across ecological guilds.</title>
        <authorList>
            <consortium name="Lawrence Berkeley National Laboratory"/>
            <person name="Harder C.B."/>
            <person name="Miyauchi S."/>
            <person name="Viragh M."/>
            <person name="Kuo A."/>
            <person name="Thoen E."/>
            <person name="Andreopoulos B."/>
            <person name="Lu D."/>
            <person name="Skrede I."/>
            <person name="Drula E."/>
            <person name="Henrissat B."/>
            <person name="Morin E."/>
            <person name="Kohler A."/>
            <person name="Barry K."/>
            <person name="LaButti K."/>
            <person name="Morin E."/>
            <person name="Salamov A."/>
            <person name="Lipzen A."/>
            <person name="Mereny Z."/>
            <person name="Hegedus B."/>
            <person name="Baldrian P."/>
            <person name="Stursova M."/>
            <person name="Weitz H."/>
            <person name="Taylor A."/>
            <person name="Grigoriev I.V."/>
            <person name="Nagy L.G."/>
            <person name="Martin F."/>
            <person name="Kauserud H."/>
        </authorList>
    </citation>
    <scope>NUCLEOTIDE SEQUENCE</scope>
    <source>
        <strain evidence="2">CBHHK067</strain>
    </source>
</reference>
<dbReference type="AlphaFoldDB" id="A0AAD7GJR3"/>
<accession>A0AAD7GJR3</accession>
<comment type="caution">
    <text evidence="2">The sequence shown here is derived from an EMBL/GenBank/DDBJ whole genome shotgun (WGS) entry which is preliminary data.</text>
</comment>
<dbReference type="Proteomes" id="UP001221757">
    <property type="component" value="Unassembled WGS sequence"/>
</dbReference>
<gene>
    <name evidence="2" type="ORF">B0H17DRAFT_1179710</name>
</gene>
<keyword evidence="3" id="KW-1185">Reference proteome</keyword>